<organism evidence="5 6">
    <name type="scientific">Ophiocordyceps australis</name>
    <dbReference type="NCBI Taxonomy" id="1399860"/>
    <lineage>
        <taxon>Eukaryota</taxon>
        <taxon>Fungi</taxon>
        <taxon>Dikarya</taxon>
        <taxon>Ascomycota</taxon>
        <taxon>Pezizomycotina</taxon>
        <taxon>Sordariomycetes</taxon>
        <taxon>Hypocreomycetidae</taxon>
        <taxon>Hypocreales</taxon>
        <taxon>Ophiocordycipitaceae</taxon>
        <taxon>Ophiocordyceps</taxon>
    </lineage>
</organism>
<dbReference type="STRING" id="1399860.A0A2C5Y1C2"/>
<evidence type="ECO:0000313" key="6">
    <source>
        <dbReference type="Proteomes" id="UP000226192"/>
    </source>
</evidence>
<accession>A0A2C5Y1C2</accession>
<protein>
    <recommendedName>
        <fullName evidence="2">Autophagy-related protein 14</fullName>
    </recommendedName>
</protein>
<name>A0A2C5Y1C2_9HYPO</name>
<dbReference type="Proteomes" id="UP000226192">
    <property type="component" value="Unassembled WGS sequence"/>
</dbReference>
<feature type="compositionally biased region" description="Low complexity" evidence="4">
    <location>
        <begin position="91"/>
        <end position="100"/>
    </location>
</feature>
<feature type="region of interest" description="Disordered" evidence="4">
    <location>
        <begin position="34"/>
        <end position="100"/>
    </location>
</feature>
<evidence type="ECO:0000256" key="2">
    <source>
        <dbReference type="ARBA" id="ARBA00013807"/>
    </source>
</evidence>
<proteinExistence type="inferred from homology"/>
<evidence type="ECO:0000256" key="1">
    <source>
        <dbReference type="ARBA" id="ARBA00009574"/>
    </source>
</evidence>
<dbReference type="PANTHER" id="PTHR15157">
    <property type="entry name" value="UV RADIATION RESISTANCE-ASSOCIATED GENE PROTEIN"/>
    <property type="match status" value="1"/>
</dbReference>
<dbReference type="Pfam" id="PF10186">
    <property type="entry name" value="ATG14"/>
    <property type="match status" value="1"/>
</dbReference>
<comment type="caution">
    <text evidence="5">The sequence shown here is derived from an EMBL/GenBank/DDBJ whole genome shotgun (WGS) entry which is preliminary data.</text>
</comment>
<dbReference type="GO" id="GO:0005768">
    <property type="term" value="C:endosome"/>
    <property type="evidence" value="ECO:0007669"/>
    <property type="project" value="TreeGrafter"/>
</dbReference>
<dbReference type="InterPro" id="IPR018791">
    <property type="entry name" value="UV_resistance/autophagy_Atg14"/>
</dbReference>
<dbReference type="AlphaFoldDB" id="A0A2C5Y1C2"/>
<feature type="compositionally biased region" description="Polar residues" evidence="4">
    <location>
        <begin position="61"/>
        <end position="87"/>
    </location>
</feature>
<dbReference type="GO" id="GO:0000323">
    <property type="term" value="C:lytic vacuole"/>
    <property type="evidence" value="ECO:0007669"/>
    <property type="project" value="TreeGrafter"/>
</dbReference>
<dbReference type="EMBL" id="NJET01000103">
    <property type="protein sequence ID" value="PHH61453.1"/>
    <property type="molecule type" value="Genomic_DNA"/>
</dbReference>
<dbReference type="GO" id="GO:0035493">
    <property type="term" value="P:SNARE complex assembly"/>
    <property type="evidence" value="ECO:0007669"/>
    <property type="project" value="TreeGrafter"/>
</dbReference>
<gene>
    <name evidence="5" type="ORF">CDD81_361</name>
</gene>
<sequence>MSTLSEPRRPRLLAQNRRLRHLKGLSLRNLVLGPETDEGMAGGKLSTRTDNGSHEHDAGTCSISAINNDSIPSSTASALSHGDSSGKQPKLRTSSLGSSSATKSRQLDALVNSSLADVFFSLHAAPAADPDPDPIYVSELIPRSANFNFQFFNLTDCEASISRRSLVTVRIWARSPTHSRWLFVLEQTVDLRCLNFISTLVERRFPPNALVFHLEDGMYSLDFPSTAAEPRQVPPTTTSSYNALIKLANLENAIQDALEWQHSMTARIDALLAKSPPCAAELAQEHVGLANSYVAAQGRANAAAQRRRDELSASMTARRTAMARGREAQVQAEQDMAASRIQVHARRQLLDKTQQEIHGQRRRICADLSDVFPITPVPDAPPLSFRICNLPLPNSCYDAATARLVKEDVLSAALGLVALLVRHLQFYLSYPLPYPIDAFGSRSFARDYISHLPDSSPRSRAKPGASKPSPRRDFPLFLPRGGSTVGQWRFEYAWFLLNKDIEALCASQALRVVDIRHSLPNLKYLLYVGSAGAAEVPQRKRGGVKGLWAVRAAALDACASSSTGADGETSHEARVKLPFADGDVRLCLRTRGLREDVAR</sequence>
<dbReference type="GO" id="GO:0000149">
    <property type="term" value="F:SNARE binding"/>
    <property type="evidence" value="ECO:0007669"/>
    <property type="project" value="TreeGrafter"/>
</dbReference>
<keyword evidence="6" id="KW-1185">Reference proteome</keyword>
<evidence type="ECO:0000256" key="4">
    <source>
        <dbReference type="SAM" id="MobiDB-lite"/>
    </source>
</evidence>
<comment type="similarity">
    <text evidence="1">Belongs to the ATG14 family.</text>
</comment>
<dbReference type="PANTHER" id="PTHR15157:SF5">
    <property type="entry name" value="UV RADIATION RESISTANCE-ASSOCIATED GENE PROTEIN"/>
    <property type="match status" value="1"/>
</dbReference>
<dbReference type="OrthoDB" id="72772at2759"/>
<evidence type="ECO:0000313" key="5">
    <source>
        <dbReference type="EMBL" id="PHH61453.1"/>
    </source>
</evidence>
<feature type="region of interest" description="Disordered" evidence="4">
    <location>
        <begin position="453"/>
        <end position="473"/>
    </location>
</feature>
<keyword evidence="3" id="KW-0175">Coiled coil</keyword>
<dbReference type="GO" id="GO:0032991">
    <property type="term" value="C:protein-containing complex"/>
    <property type="evidence" value="ECO:0007669"/>
    <property type="project" value="UniProtKB-ARBA"/>
</dbReference>
<reference evidence="5 6" key="1">
    <citation type="submission" date="2017-06" db="EMBL/GenBank/DDBJ databases">
        <title>Ant-infecting Ophiocordyceps genomes reveal a high diversity of potential behavioral manipulation genes and a possible major role for enterotoxins.</title>
        <authorList>
            <person name="De Bekker C."/>
            <person name="Evans H.C."/>
            <person name="Brachmann A."/>
            <person name="Hughes D.P."/>
        </authorList>
    </citation>
    <scope>NUCLEOTIDE SEQUENCE [LARGE SCALE GENOMIC DNA]</scope>
    <source>
        <strain evidence="5 6">Map64</strain>
    </source>
</reference>
<evidence type="ECO:0000256" key="3">
    <source>
        <dbReference type="ARBA" id="ARBA00023054"/>
    </source>
</evidence>